<dbReference type="OrthoDB" id="9803078at2"/>
<dbReference type="SUPFAM" id="SSF55021">
    <property type="entry name" value="ACT-like"/>
    <property type="match status" value="1"/>
</dbReference>
<dbReference type="STRING" id="1291052.FC18_GL000670"/>
<dbReference type="PROSITE" id="PS51671">
    <property type="entry name" value="ACT"/>
    <property type="match status" value="1"/>
</dbReference>
<evidence type="ECO:0000313" key="2">
    <source>
        <dbReference type="EMBL" id="KRM56140.1"/>
    </source>
</evidence>
<evidence type="ECO:0000313" key="3">
    <source>
        <dbReference type="Proteomes" id="UP000051679"/>
    </source>
</evidence>
<gene>
    <name evidence="2" type="ORF">FC18_GL000670</name>
</gene>
<comment type="caution">
    <text evidence="2">The sequence shown here is derived from an EMBL/GenBank/DDBJ whole genome shotgun (WGS) entry which is preliminary data.</text>
</comment>
<dbReference type="RefSeq" id="WP_054677657.1">
    <property type="nucleotide sequence ID" value="NZ_AYYO01000009.1"/>
</dbReference>
<dbReference type="InterPro" id="IPR045865">
    <property type="entry name" value="ACT-like_dom_sf"/>
</dbReference>
<evidence type="ECO:0000259" key="1">
    <source>
        <dbReference type="PROSITE" id="PS51671"/>
    </source>
</evidence>
<dbReference type="PANTHER" id="PTHR34875">
    <property type="entry name" value="UPF0237 PROTEIN MJ1558"/>
    <property type="match status" value="1"/>
</dbReference>
<name>A0A0R1ZYV6_9LACO</name>
<reference evidence="2 3" key="1">
    <citation type="journal article" date="2015" name="Genome Announc.">
        <title>Expanding the biotechnology potential of lactobacilli through comparative genomics of 213 strains and associated genera.</title>
        <authorList>
            <person name="Sun Z."/>
            <person name="Harris H.M."/>
            <person name="McCann A."/>
            <person name="Guo C."/>
            <person name="Argimon S."/>
            <person name="Zhang W."/>
            <person name="Yang X."/>
            <person name="Jeffery I.B."/>
            <person name="Cooney J.C."/>
            <person name="Kagawa T.F."/>
            <person name="Liu W."/>
            <person name="Song Y."/>
            <person name="Salvetti E."/>
            <person name="Wrobel A."/>
            <person name="Rasinkangas P."/>
            <person name="Parkhill J."/>
            <person name="Rea M.C."/>
            <person name="O'Sullivan O."/>
            <person name="Ritari J."/>
            <person name="Douillard F.P."/>
            <person name="Paul Ross R."/>
            <person name="Yang R."/>
            <person name="Briner A.E."/>
            <person name="Felis G.E."/>
            <person name="de Vos W.M."/>
            <person name="Barrangou R."/>
            <person name="Klaenhammer T.R."/>
            <person name="Caufield P.W."/>
            <person name="Cui Y."/>
            <person name="Zhang H."/>
            <person name="O'Toole P.W."/>
        </authorList>
    </citation>
    <scope>NUCLEOTIDE SEQUENCE [LARGE SCALE GENOMIC DNA]</scope>
    <source>
        <strain evidence="2 3">DSM 20505</strain>
    </source>
</reference>
<dbReference type="Gene3D" id="3.30.70.260">
    <property type="match status" value="1"/>
</dbReference>
<dbReference type="Proteomes" id="UP000051679">
    <property type="component" value="Unassembled WGS sequence"/>
</dbReference>
<dbReference type="InterPro" id="IPR002912">
    <property type="entry name" value="ACT_dom"/>
</dbReference>
<accession>A0A0R1ZYV6</accession>
<protein>
    <recommendedName>
        <fullName evidence="1">ACT domain-containing protein</fullName>
    </recommendedName>
</protein>
<proteinExistence type="predicted"/>
<feature type="domain" description="ACT" evidence="1">
    <location>
        <begin position="4"/>
        <end position="77"/>
    </location>
</feature>
<dbReference type="AlphaFoldDB" id="A0A0R1ZYV6"/>
<sequence>MNVIVSVLGKDHPGIIAAITTALAKENVNVLEVTQSIFKGNFTMMISAALPDDGNFADIRDAIQAAGKQIEVEVQMQREELFSAMHSL</sequence>
<dbReference type="NCBIfam" id="NF001220">
    <property type="entry name" value="PRK00194.1"/>
    <property type="match status" value="1"/>
</dbReference>
<dbReference type="EMBL" id="AYYO01000009">
    <property type="protein sequence ID" value="KRM56140.1"/>
    <property type="molecule type" value="Genomic_DNA"/>
</dbReference>
<dbReference type="PANTHER" id="PTHR34875:SF6">
    <property type="entry name" value="UPF0237 PROTEIN MJ1558"/>
    <property type="match status" value="1"/>
</dbReference>
<dbReference type="Pfam" id="PF13740">
    <property type="entry name" value="ACT_6"/>
    <property type="match status" value="1"/>
</dbReference>
<organism evidence="2 3">
    <name type="scientific">Lacticaseibacillus sharpeae JCM 1186 = DSM 20505</name>
    <dbReference type="NCBI Taxonomy" id="1291052"/>
    <lineage>
        <taxon>Bacteria</taxon>
        <taxon>Bacillati</taxon>
        <taxon>Bacillota</taxon>
        <taxon>Bacilli</taxon>
        <taxon>Lactobacillales</taxon>
        <taxon>Lactobacillaceae</taxon>
        <taxon>Lacticaseibacillus</taxon>
    </lineage>
</organism>
<keyword evidence="3" id="KW-1185">Reference proteome</keyword>
<dbReference type="PATRIC" id="fig|1291052.5.peg.685"/>
<dbReference type="InterPro" id="IPR050990">
    <property type="entry name" value="UPF0237/GcvR_regulator"/>
</dbReference>